<evidence type="ECO:0000313" key="4">
    <source>
        <dbReference type="Proteomes" id="UP000192907"/>
    </source>
</evidence>
<dbReference type="PROSITE" id="PS50930">
    <property type="entry name" value="HTH_LYTTR"/>
    <property type="match status" value="1"/>
</dbReference>
<dbReference type="Proteomes" id="UP000192907">
    <property type="component" value="Unassembled WGS sequence"/>
</dbReference>
<protein>
    <recommendedName>
        <fullName evidence="1">Glucanase</fullName>
        <ecNumber evidence="1">3.2.1.-</ecNumber>
    </recommendedName>
</protein>
<dbReference type="RefSeq" id="WP_159455172.1">
    <property type="nucleotide sequence ID" value="NZ_SLZT01000003.1"/>
</dbReference>
<proteinExistence type="inferred from homology"/>
<dbReference type="EMBL" id="FWZT01000003">
    <property type="protein sequence ID" value="SMF02293.1"/>
    <property type="molecule type" value="Genomic_DNA"/>
</dbReference>
<dbReference type="GO" id="GO:0030245">
    <property type="term" value="P:cellulose catabolic process"/>
    <property type="evidence" value="ECO:0007669"/>
    <property type="project" value="UniProtKB-KW"/>
</dbReference>
<dbReference type="EC" id="3.2.1.-" evidence="1"/>
<dbReference type="AlphaFoldDB" id="A0A1Y6BGN5"/>
<keyword evidence="1" id="KW-0119">Carbohydrate metabolism</keyword>
<organism evidence="3 4">
    <name type="scientific">Pseudobacteriovorax antillogorgiicola</name>
    <dbReference type="NCBI Taxonomy" id="1513793"/>
    <lineage>
        <taxon>Bacteria</taxon>
        <taxon>Pseudomonadati</taxon>
        <taxon>Bdellovibrionota</taxon>
        <taxon>Oligoflexia</taxon>
        <taxon>Oligoflexales</taxon>
        <taxon>Pseudobacteriovoracaceae</taxon>
        <taxon>Pseudobacteriovorax</taxon>
    </lineage>
</organism>
<dbReference type="PANTHER" id="PTHR34876:SF4">
    <property type="entry name" value="1,4-BETA-D-GLUCAN CELLOBIOHYDROLASE C-RELATED"/>
    <property type="match status" value="1"/>
</dbReference>
<name>A0A1Y6BGN5_9BACT</name>
<dbReference type="Pfam" id="PF01341">
    <property type="entry name" value="Glyco_hydro_6"/>
    <property type="match status" value="1"/>
</dbReference>
<keyword evidence="1" id="KW-0136">Cellulose degradation</keyword>
<evidence type="ECO:0000256" key="1">
    <source>
        <dbReference type="RuleBase" id="RU361186"/>
    </source>
</evidence>
<dbReference type="PRINTS" id="PR00733">
    <property type="entry name" value="GLHYDRLASE6"/>
</dbReference>
<comment type="similarity">
    <text evidence="1">Belongs to the glycosyl hydrolase family 6.</text>
</comment>
<keyword evidence="3" id="KW-0238">DNA-binding</keyword>
<evidence type="ECO:0000313" key="3">
    <source>
        <dbReference type="EMBL" id="SMF02293.1"/>
    </source>
</evidence>
<dbReference type="InterPro" id="IPR007492">
    <property type="entry name" value="LytTR_DNA-bd_dom"/>
</dbReference>
<dbReference type="SUPFAM" id="SSF51989">
    <property type="entry name" value="Glycosyl hydrolases family 6, cellulases"/>
    <property type="match status" value="1"/>
</dbReference>
<keyword evidence="1" id="KW-0378">Hydrolase</keyword>
<dbReference type="Gene3D" id="3.20.20.40">
    <property type="entry name" value="1, 4-beta cellobiohydrolase"/>
    <property type="match status" value="1"/>
</dbReference>
<keyword evidence="4" id="KW-1185">Reference proteome</keyword>
<dbReference type="PANTHER" id="PTHR34876">
    <property type="match status" value="1"/>
</dbReference>
<gene>
    <name evidence="3" type="ORF">SAMN06296036_103253</name>
</gene>
<dbReference type="InterPro" id="IPR016288">
    <property type="entry name" value="Beta_cellobiohydrolase"/>
</dbReference>
<evidence type="ECO:0000259" key="2">
    <source>
        <dbReference type="PROSITE" id="PS50930"/>
    </source>
</evidence>
<keyword evidence="1" id="KW-0624">Polysaccharide degradation</keyword>
<dbReference type="Gene3D" id="2.40.50.1020">
    <property type="entry name" value="LytTr DNA-binding domain"/>
    <property type="match status" value="1"/>
</dbReference>
<sequence length="430" mass="49020">MTTANDIVNSNFILQIGVNKKVFHSSEILFFVSENHKTYLVTDKDRWAYDKPLREIEKTLPNLNFVRIHRNAIVNLDYVKRFSKRSPLVITMTNDQNLTVSRSRRQEALKRYENFITAKHSPARMIFSKVVRSKDFASEKIWTRRDSKVRSAIETIPSLDLTERQKLLFLAQQPQAVWLGEWNRDIYADLSRLMRQANHSDSVPIFVIYRLFLREETYGKAIELSFVEDYLNWIRTIANVVGSSKAIIILEPNALCGLANNEDQDQVNLLISLLRSSIEILKQCPKIKLYIDAGNPNWLDAAHISIFLARAGVDIADGFALNVSNYIENDRNIGYGEEISRYLGGKHFVIDTGRNGRGIQNPDEWCNPDGVGLGSIPTLDVKHPLIDGYLWIKPPGESDGVGPEGVAPQDGMFWPQKAIELIDNWRSSSN</sequence>
<dbReference type="GO" id="GO:0004553">
    <property type="term" value="F:hydrolase activity, hydrolyzing O-glycosyl compounds"/>
    <property type="evidence" value="ECO:0007669"/>
    <property type="project" value="InterPro"/>
</dbReference>
<feature type="domain" description="HTH LytTR-type" evidence="2">
    <location>
        <begin position="26"/>
        <end position="114"/>
    </location>
</feature>
<accession>A0A1Y6BGN5</accession>
<dbReference type="SMART" id="SM00850">
    <property type="entry name" value="LytTR"/>
    <property type="match status" value="1"/>
</dbReference>
<dbReference type="STRING" id="1513793.SAMN06296036_103253"/>
<dbReference type="Pfam" id="PF04397">
    <property type="entry name" value="LytTR"/>
    <property type="match status" value="1"/>
</dbReference>
<dbReference type="InterPro" id="IPR036434">
    <property type="entry name" value="Beta_cellobiohydrolase_sf"/>
</dbReference>
<keyword evidence="1" id="KW-0326">Glycosidase</keyword>
<reference evidence="4" key="1">
    <citation type="submission" date="2017-04" db="EMBL/GenBank/DDBJ databases">
        <authorList>
            <person name="Varghese N."/>
            <person name="Submissions S."/>
        </authorList>
    </citation>
    <scope>NUCLEOTIDE SEQUENCE [LARGE SCALE GENOMIC DNA]</scope>
    <source>
        <strain evidence="4">RKEM611</strain>
    </source>
</reference>
<dbReference type="GO" id="GO:0003677">
    <property type="term" value="F:DNA binding"/>
    <property type="evidence" value="ECO:0007669"/>
    <property type="project" value="UniProtKB-KW"/>
</dbReference>